<evidence type="ECO:0000313" key="3">
    <source>
        <dbReference type="Proteomes" id="UP001497623"/>
    </source>
</evidence>
<dbReference type="AlphaFoldDB" id="A0AAV2SK50"/>
<feature type="compositionally biased region" description="Polar residues" evidence="1">
    <location>
        <begin position="29"/>
        <end position="48"/>
    </location>
</feature>
<sequence>MPSTQAPSRIPRLATSSFRRQGLFPAPQNPKNNTSHAVPISNTANLNNAECGKNRSKTNGDITTSKLINSSSPSKNCTIVPSKKSSYNSGIPLPTGTSEIPLPSKVPLQLAQAEAMPTKPPSRFKRLKSFIKHGSKGTNQSKSNIEARNTRIGSAETVSTLIAMNGPSVSTTPSPTTSPTLISSPSQQTPSPMTPSPLSPPMLHTPDCPYKTNPMLSFRYSNISFPKSPSNEDMETKHFEQNTEKTLATNPLPEFCSLKADQTISGSHFSSAEISATSDHTKDFPFISSKPCSFSTPIHKSNLPINVNPPSFKINPGTSAHKKTEESQQYSREGSPYPKINILSKPCLSSRSSPSTSLSKYKQETYHTRNAHFITKEND</sequence>
<evidence type="ECO:0000256" key="1">
    <source>
        <dbReference type="SAM" id="MobiDB-lite"/>
    </source>
</evidence>
<feature type="region of interest" description="Disordered" evidence="1">
    <location>
        <begin position="1"/>
        <end position="86"/>
    </location>
</feature>
<comment type="caution">
    <text evidence="2">The sequence shown here is derived from an EMBL/GenBank/DDBJ whole genome shotgun (WGS) entry which is preliminary data.</text>
</comment>
<dbReference type="EMBL" id="CAXKWB010078995">
    <property type="protein sequence ID" value="CAL4203127.1"/>
    <property type="molecule type" value="Genomic_DNA"/>
</dbReference>
<organism evidence="2 3">
    <name type="scientific">Meganyctiphanes norvegica</name>
    <name type="common">Northern krill</name>
    <name type="synonym">Thysanopoda norvegica</name>
    <dbReference type="NCBI Taxonomy" id="48144"/>
    <lineage>
        <taxon>Eukaryota</taxon>
        <taxon>Metazoa</taxon>
        <taxon>Ecdysozoa</taxon>
        <taxon>Arthropoda</taxon>
        <taxon>Crustacea</taxon>
        <taxon>Multicrustacea</taxon>
        <taxon>Malacostraca</taxon>
        <taxon>Eumalacostraca</taxon>
        <taxon>Eucarida</taxon>
        <taxon>Euphausiacea</taxon>
        <taxon>Euphausiidae</taxon>
        <taxon>Meganyctiphanes</taxon>
    </lineage>
</organism>
<name>A0AAV2SK50_MEGNR</name>
<feature type="region of interest" description="Disordered" evidence="1">
    <location>
        <begin position="166"/>
        <end position="198"/>
    </location>
</feature>
<feature type="compositionally biased region" description="Low complexity" evidence="1">
    <location>
        <begin position="167"/>
        <end position="191"/>
    </location>
</feature>
<gene>
    <name evidence="2" type="ORF">MNOR_LOCUS37747</name>
</gene>
<feature type="non-terminal residue" evidence="2">
    <location>
        <position position="379"/>
    </location>
</feature>
<evidence type="ECO:0000313" key="2">
    <source>
        <dbReference type="EMBL" id="CAL4203127.1"/>
    </source>
</evidence>
<keyword evidence="3" id="KW-1185">Reference proteome</keyword>
<feature type="compositionally biased region" description="Polar residues" evidence="1">
    <location>
        <begin position="57"/>
        <end position="86"/>
    </location>
</feature>
<protein>
    <submittedName>
        <fullName evidence="2">Uncharacterized protein</fullName>
    </submittedName>
</protein>
<dbReference type="Proteomes" id="UP001497623">
    <property type="component" value="Unassembled WGS sequence"/>
</dbReference>
<proteinExistence type="predicted"/>
<accession>A0AAV2SK50</accession>
<reference evidence="2 3" key="1">
    <citation type="submission" date="2024-05" db="EMBL/GenBank/DDBJ databases">
        <authorList>
            <person name="Wallberg A."/>
        </authorList>
    </citation>
    <scope>NUCLEOTIDE SEQUENCE [LARGE SCALE GENOMIC DNA]</scope>
</reference>
<feature type="region of interest" description="Disordered" evidence="1">
    <location>
        <begin position="305"/>
        <end position="379"/>
    </location>
</feature>
<feature type="compositionally biased region" description="Low complexity" evidence="1">
    <location>
        <begin position="343"/>
        <end position="360"/>
    </location>
</feature>